<dbReference type="Pfam" id="PF13528">
    <property type="entry name" value="Glyco_trans_1_3"/>
    <property type="match status" value="1"/>
</dbReference>
<dbReference type="AlphaFoldDB" id="A0A1N6D6N6"/>
<dbReference type="PANTHER" id="PTHR21015:SF22">
    <property type="entry name" value="GLYCOSYLTRANSFERASE"/>
    <property type="match status" value="1"/>
</dbReference>
<protein>
    <recommendedName>
        <fullName evidence="3">Glycosyltransferase</fullName>
    </recommendedName>
</protein>
<reference evidence="2" key="1">
    <citation type="submission" date="2016-11" db="EMBL/GenBank/DDBJ databases">
        <authorList>
            <person name="Varghese N."/>
            <person name="Submissions S."/>
        </authorList>
    </citation>
    <scope>NUCLEOTIDE SEQUENCE [LARGE SCALE GENOMIC DNA]</scope>
    <source>
        <strain evidence="2">DSM 15292</strain>
    </source>
</reference>
<accession>A0A1N6D6N6</accession>
<evidence type="ECO:0000313" key="1">
    <source>
        <dbReference type="EMBL" id="SIN66490.1"/>
    </source>
</evidence>
<dbReference type="EMBL" id="FSRC01000001">
    <property type="protein sequence ID" value="SIN66490.1"/>
    <property type="molecule type" value="Genomic_DNA"/>
</dbReference>
<dbReference type="GO" id="GO:0016757">
    <property type="term" value="F:glycosyltransferase activity"/>
    <property type="evidence" value="ECO:0007669"/>
    <property type="project" value="TreeGrafter"/>
</dbReference>
<dbReference type="STRING" id="226505.SAMN05444394_0354"/>
<name>A0A1N6D6N6_9BACT</name>
<evidence type="ECO:0000313" key="2">
    <source>
        <dbReference type="Proteomes" id="UP000185221"/>
    </source>
</evidence>
<dbReference type="Proteomes" id="UP000185221">
    <property type="component" value="Unassembled WGS sequence"/>
</dbReference>
<proteinExistence type="predicted"/>
<keyword evidence="2" id="KW-1185">Reference proteome</keyword>
<organism evidence="1 2">
    <name type="scientific">Algoriphagus halophilus</name>
    <dbReference type="NCBI Taxonomy" id="226505"/>
    <lineage>
        <taxon>Bacteria</taxon>
        <taxon>Pseudomonadati</taxon>
        <taxon>Bacteroidota</taxon>
        <taxon>Cytophagia</taxon>
        <taxon>Cytophagales</taxon>
        <taxon>Cyclobacteriaceae</taxon>
        <taxon>Algoriphagus</taxon>
    </lineage>
</organism>
<gene>
    <name evidence="1" type="ORF">SAMN05444394_0354</name>
</gene>
<sequence length="386" mass="43961">MIQIWKILHLGCKMKFLFIIQGEGRGHLTQAIAFSKMLEAQGHQLTGVIVGKSKRRIIPDFFIEQIPAKIHPVESPNFETDKGEKRILIGKTITKNLRKSPVYFKSLQQIDEIVKAAAPDIILNFYDLLGGLYNAFFRPKAHFWVIGHQYLIYHPSFKFARSVAFQKELFQLNTWLTALGADKKIALAFKPLSKIHGHKLVVAPPLLREEVKHLQPRSGNFILAYMVNPGYATEVISFAKKYPHLRIMAYWDKKNAKETEHPLPNLSFHKIHDRHFLKDMAACRGLVCTAGFESVCEALFLKKPVLVIPVKGQYEQACNALDTVESGVGISSKNFDFGKLETWIASNQKTEDDFQDWAGKWNVILSQILPETKMTEPVLELTQSFS</sequence>
<dbReference type="PANTHER" id="PTHR21015">
    <property type="entry name" value="UDP-N-ACETYLGLUCOSAMINE--N-ACETYLMURAMYL-(PENTAPEPTIDE) PYROPHOSPHORYL-UNDECAPRENOL N-ACETYLGLUCOSAMINE TRANSFERASE 1"/>
    <property type="match status" value="1"/>
</dbReference>
<evidence type="ECO:0008006" key="3">
    <source>
        <dbReference type="Google" id="ProtNLM"/>
    </source>
</evidence>
<dbReference type="SUPFAM" id="SSF53756">
    <property type="entry name" value="UDP-Glycosyltransferase/glycogen phosphorylase"/>
    <property type="match status" value="1"/>
</dbReference>
<dbReference type="Gene3D" id="3.40.50.2000">
    <property type="entry name" value="Glycogen Phosphorylase B"/>
    <property type="match status" value="1"/>
</dbReference>